<organism evidence="2 3">
    <name type="scientific">Phyllobacterium ifriqiyense</name>
    <dbReference type="NCBI Taxonomy" id="314238"/>
    <lineage>
        <taxon>Bacteria</taxon>
        <taxon>Pseudomonadati</taxon>
        <taxon>Pseudomonadota</taxon>
        <taxon>Alphaproteobacteria</taxon>
        <taxon>Hyphomicrobiales</taxon>
        <taxon>Phyllobacteriaceae</taxon>
        <taxon>Phyllobacterium</taxon>
    </lineage>
</organism>
<dbReference type="Proteomes" id="UP001237780">
    <property type="component" value="Unassembled WGS sequence"/>
</dbReference>
<evidence type="ECO:0000256" key="1">
    <source>
        <dbReference type="SAM" id="MobiDB-lite"/>
    </source>
</evidence>
<name>A0ABU0S4R6_9HYPH</name>
<evidence type="ECO:0000313" key="2">
    <source>
        <dbReference type="EMBL" id="MDQ0995742.1"/>
    </source>
</evidence>
<accession>A0ABU0S4R6</accession>
<reference evidence="2 3" key="1">
    <citation type="submission" date="2023-07" db="EMBL/GenBank/DDBJ databases">
        <title>Comparative genomics of wheat-associated soil bacteria to identify genetic determinants of phenazine resistance.</title>
        <authorList>
            <person name="Mouncey N."/>
        </authorList>
    </citation>
    <scope>NUCLEOTIDE SEQUENCE [LARGE SCALE GENOMIC DNA]</scope>
    <source>
        <strain evidence="2 3">W4I11</strain>
    </source>
</reference>
<keyword evidence="3" id="KW-1185">Reference proteome</keyword>
<proteinExistence type="predicted"/>
<feature type="region of interest" description="Disordered" evidence="1">
    <location>
        <begin position="66"/>
        <end position="92"/>
    </location>
</feature>
<comment type="caution">
    <text evidence="2">The sequence shown here is derived from an EMBL/GenBank/DDBJ whole genome shotgun (WGS) entry which is preliminary data.</text>
</comment>
<sequence length="137" mass="14298">MTAVSAAVAATVPADATATQSVASQNLFEHMSRNIQTLPQGASPADLGRSLVEDLKGFVERSGKFVNRTNETDKGTSLQSFTSTGSNGEKSAKVEGDAIARVVQELGTVFDHSIETQMVVRGTTQITGAANTLVKGQ</sequence>
<gene>
    <name evidence="2" type="ORF">QFZ34_000919</name>
</gene>
<protein>
    <submittedName>
        <fullName evidence="2">Uncharacterized protein</fullName>
    </submittedName>
</protein>
<dbReference type="EMBL" id="JAUSZT010000002">
    <property type="protein sequence ID" value="MDQ0995742.1"/>
    <property type="molecule type" value="Genomic_DNA"/>
</dbReference>
<feature type="compositionally biased region" description="Polar residues" evidence="1">
    <location>
        <begin position="75"/>
        <end position="89"/>
    </location>
</feature>
<dbReference type="RefSeq" id="WP_115055047.1">
    <property type="nucleotide sequence ID" value="NZ_JAUSZT010000002.1"/>
</dbReference>
<evidence type="ECO:0000313" key="3">
    <source>
        <dbReference type="Proteomes" id="UP001237780"/>
    </source>
</evidence>